<evidence type="ECO:0000313" key="2">
    <source>
        <dbReference type="Proteomes" id="UP000257323"/>
    </source>
</evidence>
<comment type="caution">
    <text evidence="1">The sequence shown here is derived from an EMBL/GenBank/DDBJ whole genome shotgun (WGS) entry which is preliminary data.</text>
</comment>
<protein>
    <submittedName>
        <fullName evidence="1">Uncharacterized protein</fullName>
    </submittedName>
</protein>
<dbReference type="Proteomes" id="UP000257323">
    <property type="component" value="Unassembled WGS sequence"/>
</dbReference>
<accession>A0A3E2BJ31</accession>
<sequence>MIKKTIIVLAAGIFLLVSGLIAQVPDARRTGEEVLYEALLGAKGFLVVVESNGCTQKESFRVDSQKNKSQDGSLHYAFTVRRIRPDDCKGMPEKVIISFDLEKDLGIKGKFTYSLTNKIFPARAEEDSLYSIIEKYFSFGERGSKQKEIAPTVRTESRLASVLKDELSSLGLTVRSELKKAMIFAIESEIARYRQRGDQARIAELTEQLKKFQSMPDSEFPLPPEEPEMSGQSILTPPGPVLPPQVAEAQVVVTGALKPGTILEVSGMTKSGPFYHLAGSRGDILNRLKPGRKYPVLLCLIYRREYFGQIPNYYVYLAGIKEN</sequence>
<gene>
    <name evidence="1" type="ORF">OP8BY_2498</name>
</gene>
<proteinExistence type="predicted"/>
<reference evidence="1 2" key="1">
    <citation type="submission" date="2018-08" db="EMBL/GenBank/DDBJ databases">
        <title>Genome analysis of the thermophilic bacterium of the candidate phylum Aminicenantes from deep subsurface aquifer revealed its physiology and ecological role.</title>
        <authorList>
            <person name="Kadnikov V.V."/>
            <person name="Mardanov A.V."/>
            <person name="Beletsky A.V."/>
            <person name="Karnachuk O.V."/>
            <person name="Ravin N.V."/>
        </authorList>
    </citation>
    <scope>NUCLEOTIDE SEQUENCE [LARGE SCALE GENOMIC DNA]</scope>
    <source>
        <strain evidence="1">BY38</strain>
    </source>
</reference>
<organism evidence="1 2">
    <name type="scientific">Candidatus Saccharicenans subterraneus</name>
    <dbReference type="NCBI Taxonomy" id="2508984"/>
    <lineage>
        <taxon>Bacteria</taxon>
        <taxon>Candidatus Aminicenantota</taxon>
        <taxon>Candidatus Aminicenantia</taxon>
        <taxon>Candidatus Aminicenantales</taxon>
        <taxon>Candidatus Saccharicenantaceae</taxon>
        <taxon>Candidatus Saccharicenans</taxon>
    </lineage>
</organism>
<dbReference type="AlphaFoldDB" id="A0A3E2BJ31"/>
<dbReference type="EMBL" id="QUAH01000024">
    <property type="protein sequence ID" value="RFT14672.1"/>
    <property type="molecule type" value="Genomic_DNA"/>
</dbReference>
<name>A0A3E2BJ31_9BACT</name>
<evidence type="ECO:0000313" key="1">
    <source>
        <dbReference type="EMBL" id="RFT14672.1"/>
    </source>
</evidence>